<dbReference type="Proteomes" id="UP000219522">
    <property type="component" value="Unassembled WGS sequence"/>
</dbReference>
<keyword evidence="1" id="KW-1133">Transmembrane helix</keyword>
<evidence type="ECO:0000313" key="3">
    <source>
        <dbReference type="EMBL" id="SOE81317.1"/>
    </source>
</evidence>
<dbReference type="GO" id="GO:0006508">
    <property type="term" value="P:proteolysis"/>
    <property type="evidence" value="ECO:0007669"/>
    <property type="project" value="InterPro"/>
</dbReference>
<proteinExistence type="predicted"/>
<keyword evidence="1" id="KW-0812">Transmembrane</keyword>
<evidence type="ECO:0000256" key="1">
    <source>
        <dbReference type="SAM" id="Phobius"/>
    </source>
</evidence>
<keyword evidence="1" id="KW-0472">Membrane</keyword>
<comment type="caution">
    <text evidence="3">The sequence shown here is derived from an EMBL/GenBank/DDBJ whole genome shotgun (WGS) entry which is preliminary data.</text>
</comment>
<dbReference type="Pfam" id="PF00656">
    <property type="entry name" value="Peptidase_C14"/>
    <property type="match status" value="1"/>
</dbReference>
<keyword evidence="4" id="KW-1185">Reference proteome</keyword>
<organism evidence="3 4">
    <name type="scientific">Caballeronia arationis</name>
    <dbReference type="NCBI Taxonomy" id="1777142"/>
    <lineage>
        <taxon>Bacteria</taxon>
        <taxon>Pseudomonadati</taxon>
        <taxon>Pseudomonadota</taxon>
        <taxon>Betaproteobacteria</taxon>
        <taxon>Burkholderiales</taxon>
        <taxon>Burkholderiaceae</taxon>
        <taxon>Caballeronia</taxon>
    </lineage>
</organism>
<dbReference type="GO" id="GO:0004197">
    <property type="term" value="F:cysteine-type endopeptidase activity"/>
    <property type="evidence" value="ECO:0007669"/>
    <property type="project" value="InterPro"/>
</dbReference>
<reference evidence="3 4" key="1">
    <citation type="submission" date="2017-09" db="EMBL/GenBank/DDBJ databases">
        <authorList>
            <person name="Varghese N."/>
            <person name="Submissions S."/>
        </authorList>
    </citation>
    <scope>NUCLEOTIDE SEQUENCE [LARGE SCALE GENOMIC DNA]</scope>
    <source>
        <strain evidence="3 4">OK806</strain>
    </source>
</reference>
<name>A0A7Z7I8L5_9BURK</name>
<protein>
    <recommendedName>
        <fullName evidence="2">Peptidase C14 caspase domain-containing protein</fullName>
    </recommendedName>
</protein>
<evidence type="ECO:0000313" key="4">
    <source>
        <dbReference type="Proteomes" id="UP000219522"/>
    </source>
</evidence>
<dbReference type="RefSeq" id="WP_097190306.1">
    <property type="nucleotide sequence ID" value="NZ_OCSU01000002.1"/>
</dbReference>
<dbReference type="InterPro" id="IPR011600">
    <property type="entry name" value="Pept_C14_caspase"/>
</dbReference>
<dbReference type="Gene3D" id="3.40.50.1460">
    <property type="match status" value="1"/>
</dbReference>
<gene>
    <name evidence="3" type="ORF">SAMN05446927_4595</name>
</gene>
<accession>A0A7Z7I8L5</accession>
<dbReference type="EMBL" id="OCSU01000002">
    <property type="protein sequence ID" value="SOE81317.1"/>
    <property type="molecule type" value="Genomic_DNA"/>
</dbReference>
<feature type="transmembrane region" description="Helical" evidence="1">
    <location>
        <begin position="297"/>
        <end position="318"/>
    </location>
</feature>
<dbReference type="AlphaFoldDB" id="A0A7Z7I8L5"/>
<evidence type="ECO:0000259" key="2">
    <source>
        <dbReference type="Pfam" id="PF00656"/>
    </source>
</evidence>
<feature type="domain" description="Peptidase C14 caspase" evidence="2">
    <location>
        <begin position="9"/>
        <end position="220"/>
    </location>
</feature>
<sequence length="471" mass="51385">MHIAKSCVVLLGASIYPDYTDLNNPSLLNSAMALKKYFLKTAEMNVERKHFLDLYNSKENNTRQMQLMGKHIERFNHDAGDELQNVFIIYLGHGLPQSGTTSLSIAATTKSATSLTALKVQDLADELKKLAAWSRRFVILDCCYAAGALKVFLDEDGGLVQTAEQAFDTHEREDEQENPTRGTTVLCAADKYSKAKAPSGELYTLFSGLMLDVLRNGKSGGPSLMTFGNIVQIISDKLRRMHEGPTPVLVSPDQTEGDLGHVLRLFPNPAQGQEKKIENRSIFGKQISKPINLGTKVFFGTVLLVFLWGIGGFTWMILKGGYFQDNVINASKEEPRTTVVLGSSSSIPTRVATIAGNRLLVCQPTEKLNGRGTLLVATPSINISDGKAKLSFSSKSTGYCAPKGNEASNLMFQLTLGGAALTPFQNAEPAWVADRLTVTPHVVDVTDRFAPAYWEKADGCEITMPGEAHCD</sequence>